<feature type="domain" description="DUF3730" evidence="2">
    <location>
        <begin position="477"/>
        <end position="694"/>
    </location>
</feature>
<gene>
    <name evidence="3" type="primary">Kiaa1797</name>
    <name evidence="3" type="ORF">g.6250</name>
</gene>
<dbReference type="EMBL" id="GBXI01014314">
    <property type="protein sequence ID" value="JAC99977.1"/>
    <property type="molecule type" value="Transcribed_RNA"/>
</dbReference>
<proteinExistence type="predicted"/>
<accession>A0A0A1WNI7</accession>
<evidence type="ECO:0000259" key="2">
    <source>
        <dbReference type="Pfam" id="PF12530"/>
    </source>
</evidence>
<dbReference type="GO" id="GO:0060147">
    <property type="term" value="P:regulation of post-transcriptional gene silencing"/>
    <property type="evidence" value="ECO:0007669"/>
    <property type="project" value="InterPro"/>
</dbReference>
<reference evidence="3" key="1">
    <citation type="submission" date="2014-11" db="EMBL/GenBank/DDBJ databases">
        <authorList>
            <person name="Geib S."/>
        </authorList>
    </citation>
    <scope>NUCLEOTIDE SEQUENCE</scope>
</reference>
<reference evidence="3" key="2">
    <citation type="journal article" date="2015" name="Gigascience">
        <title>Reconstructing a comprehensive transcriptome assembly of a white-pupal translocated strain of the pest fruit fly Bactrocera cucurbitae.</title>
        <authorList>
            <person name="Sim S.B."/>
            <person name="Calla B."/>
            <person name="Hall B."/>
            <person name="DeRego T."/>
            <person name="Geib S.M."/>
        </authorList>
    </citation>
    <scope>NUCLEOTIDE SEQUENCE</scope>
</reference>
<name>A0A0A1WNI7_ZEUCU</name>
<dbReference type="SUPFAM" id="SSF48371">
    <property type="entry name" value="ARM repeat"/>
    <property type="match status" value="1"/>
</dbReference>
<dbReference type="PANTHER" id="PTHR16212">
    <property type="entry name" value="FOCADHESIN FAMILY MEMBER"/>
    <property type="match status" value="1"/>
</dbReference>
<dbReference type="Pfam" id="PF12530">
    <property type="entry name" value="DUF3730"/>
    <property type="match status" value="1"/>
</dbReference>
<dbReference type="PANTHER" id="PTHR16212:SF4">
    <property type="entry name" value="FOCADHESIN"/>
    <property type="match status" value="1"/>
</dbReference>
<keyword evidence="1" id="KW-0472">Membrane</keyword>
<sequence>MDEFKNITKTSSVVKISACLEKIFKKITESREKKISEQNIKEIEFLKTQCKSDIVQLSLLSSQTFVRLVEGGVLDASNVLTMLISMLPNSSPTQHTTITEGIVSILLLGLKRKVALLKENEKFQCQFGLKTQQHPLITLLQSSAVNMNDVANKIVGICNHHDQQVKEHSVEYLRPVFLYILCNPQTLPDSKTIWTGLLSLSKTNHSAKQLVQEIFSWCKFNSSTTCLFSSILLIEAIEHCLNCNDLTTVIDLCIFQALIVNNLTKYGIDPRPSLHCLLRVLHNTREHTVNHYNVLLILLAESLHLLSPNYLHDLLRIIAFIVVQECCGNQYILNMCLDGIIQWMSQTAFIPAEGLALAHQVVRKILARGKETQSVETTKVRTSDLKPAEVRYFHPDIAIAFDLAKLVESFDESEFKDVFTFVDALNVKANSMFCQRLHLFLRALFLSQEPSVDCWFKIYEAILEIIKVNGGIAYDFLMTYIFKLAGEQQPEIQMELLRGLPSFAVSKDNIPMILNTIRNLTIENATFCMDLYLRLWRIEPRTYPFLIKLLSTPQKDNNKRWEFEIAKTHTIREICYEKPTQHGSDLVSHLSDTLNSCTDDAGDLATSHALDAIVALCDSHTVNIISTWRVLSTKFRHERRPRALKSLYRFFAHIPLLHTPTLEYEQLVDEALEQLWSTVSRSDSESELVREALAALKNFEIGSLLSMRHIPMQYRQDTPGVREYVGGREVVDLQQEMVPGEVWVHLLQKIRPECGASAADLIAHHIYAEINGYRSGVYRLPEGKPEPRKLQGLFPQSPLRAVVNYLVGQSRFGDHVTEPHVVTNALRAISKKFPKPIPPLDWCFLHGFFHLSFEARKYCILIAKNQLLHSGTARRLLENFLVDFEPNCFEEDLLLLFSLLPEISNGISLQILKSFAEKIAIYSFKESQLSGFTEGCLFEKFIDSVKYIFLGKCDIPEVLDIFTLIIERYMDSMDLDSRLFERYTEVVSVLHPNSIDGLTSPANWWETPIGKLKKATIIRCYLVLYNTQLPNPLKWLTPIIDAYSTRREEQPFFFRHLVSTLYAFNSDEQSCQWIMEMFLQIQALLAESSNKEKLDKVLYLLDIFILAVVVLSGCAVLLGNLDSIATQRKDRFALFPESLQFLCEHVFWKDQEAKIYEFLYNLYKNSAIPEVYAAIFKNAIICSRNKTYFDNKGIWTKYVGMRK</sequence>
<dbReference type="AlphaFoldDB" id="A0A0A1WNI7"/>
<evidence type="ECO:0000256" key="1">
    <source>
        <dbReference type="SAM" id="Phobius"/>
    </source>
</evidence>
<feature type="transmembrane region" description="Helical" evidence="1">
    <location>
        <begin position="1097"/>
        <end position="1121"/>
    </location>
</feature>
<evidence type="ECO:0000313" key="3">
    <source>
        <dbReference type="EMBL" id="JAC99977.1"/>
    </source>
</evidence>
<protein>
    <submittedName>
        <fullName evidence="3">Uncharacterized protein KIAA1797</fullName>
    </submittedName>
</protein>
<organism evidence="3">
    <name type="scientific">Zeugodacus cucurbitae</name>
    <name type="common">Melon fruit fly</name>
    <name type="synonym">Bactrocera cucurbitae</name>
    <dbReference type="NCBI Taxonomy" id="28588"/>
    <lineage>
        <taxon>Eukaryota</taxon>
        <taxon>Metazoa</taxon>
        <taxon>Ecdysozoa</taxon>
        <taxon>Arthropoda</taxon>
        <taxon>Hexapoda</taxon>
        <taxon>Insecta</taxon>
        <taxon>Pterygota</taxon>
        <taxon>Neoptera</taxon>
        <taxon>Endopterygota</taxon>
        <taxon>Diptera</taxon>
        <taxon>Brachycera</taxon>
        <taxon>Muscomorpha</taxon>
        <taxon>Tephritoidea</taxon>
        <taxon>Tephritidae</taxon>
        <taxon>Zeugodacus</taxon>
        <taxon>Zeugodacus</taxon>
    </lineage>
</organism>
<keyword evidence="1" id="KW-1133">Transmembrane helix</keyword>
<dbReference type="InterPro" id="IPR016024">
    <property type="entry name" value="ARM-type_fold"/>
</dbReference>
<dbReference type="InterPro" id="IPR022542">
    <property type="entry name" value="FOCAD/RST1_DUF3730"/>
</dbReference>
<keyword evidence="1" id="KW-0812">Transmembrane</keyword>
<dbReference type="InterPro" id="IPR045163">
    <property type="entry name" value="Focadhesin/RST1"/>
</dbReference>